<evidence type="ECO:0000313" key="1">
    <source>
        <dbReference type="EMBL" id="KAI4382734.1"/>
    </source>
</evidence>
<protein>
    <submittedName>
        <fullName evidence="1">Uncharacterized protein</fullName>
    </submittedName>
</protein>
<evidence type="ECO:0000313" key="2">
    <source>
        <dbReference type="Proteomes" id="UP001057402"/>
    </source>
</evidence>
<sequence length="108" mass="11883">MVAAFSPGRDLEFLDVHLHVDGYVPTAGFGEKGSGARLALVGNGRETASAKYSNWLRRRKHLQRFRPSSATELMLPSDGDQVLEGSLTNFLAVCRRARVCKFNLFGGQ</sequence>
<name>A0ACB9RV81_9MYRT</name>
<keyword evidence="2" id="KW-1185">Reference proteome</keyword>
<accession>A0ACB9RV81</accession>
<dbReference type="Proteomes" id="UP001057402">
    <property type="component" value="Chromosome 3"/>
</dbReference>
<organism evidence="1 2">
    <name type="scientific">Melastoma candidum</name>
    <dbReference type="NCBI Taxonomy" id="119954"/>
    <lineage>
        <taxon>Eukaryota</taxon>
        <taxon>Viridiplantae</taxon>
        <taxon>Streptophyta</taxon>
        <taxon>Embryophyta</taxon>
        <taxon>Tracheophyta</taxon>
        <taxon>Spermatophyta</taxon>
        <taxon>Magnoliopsida</taxon>
        <taxon>eudicotyledons</taxon>
        <taxon>Gunneridae</taxon>
        <taxon>Pentapetalae</taxon>
        <taxon>rosids</taxon>
        <taxon>malvids</taxon>
        <taxon>Myrtales</taxon>
        <taxon>Melastomataceae</taxon>
        <taxon>Melastomatoideae</taxon>
        <taxon>Melastomateae</taxon>
        <taxon>Melastoma</taxon>
    </lineage>
</organism>
<reference evidence="2" key="1">
    <citation type="journal article" date="2023" name="Front. Plant Sci.">
        <title>Chromosomal-level genome assembly of Melastoma candidum provides insights into trichome evolution.</title>
        <authorList>
            <person name="Zhong Y."/>
            <person name="Wu W."/>
            <person name="Sun C."/>
            <person name="Zou P."/>
            <person name="Liu Y."/>
            <person name="Dai S."/>
            <person name="Zhou R."/>
        </authorList>
    </citation>
    <scope>NUCLEOTIDE SEQUENCE [LARGE SCALE GENOMIC DNA]</scope>
</reference>
<proteinExistence type="predicted"/>
<dbReference type="EMBL" id="CM042882">
    <property type="protein sequence ID" value="KAI4382734.1"/>
    <property type="molecule type" value="Genomic_DNA"/>
</dbReference>
<comment type="caution">
    <text evidence="1">The sequence shown here is derived from an EMBL/GenBank/DDBJ whole genome shotgun (WGS) entry which is preliminary data.</text>
</comment>
<gene>
    <name evidence="1" type="ORF">MLD38_008659</name>
</gene>